<evidence type="ECO:0000256" key="4">
    <source>
        <dbReference type="PIRSR" id="PIRSR006019-2"/>
    </source>
</evidence>
<dbReference type="EMBL" id="CP025704">
    <property type="protein sequence ID" value="AUN99475.1"/>
    <property type="molecule type" value="Genomic_DNA"/>
</dbReference>
<evidence type="ECO:0000256" key="2">
    <source>
        <dbReference type="ARBA" id="ARBA00022801"/>
    </source>
</evidence>
<keyword evidence="6" id="KW-1185">Reference proteome</keyword>
<dbReference type="InterPro" id="IPR035105">
    <property type="entry name" value="Deoxycytidylate_deaminase_dom"/>
</dbReference>
<dbReference type="PANTHER" id="PTHR11086">
    <property type="entry name" value="DEOXYCYTIDYLATE DEAMINASE-RELATED"/>
    <property type="match status" value="1"/>
</dbReference>
<protein>
    <submittedName>
        <fullName evidence="5">Cytidine deaminase</fullName>
    </submittedName>
</protein>
<dbReference type="PROSITE" id="PS51747">
    <property type="entry name" value="CYT_DCMP_DEAMINASES_2"/>
    <property type="match status" value="1"/>
</dbReference>
<dbReference type="GO" id="GO:0008270">
    <property type="term" value="F:zinc ion binding"/>
    <property type="evidence" value="ECO:0007669"/>
    <property type="project" value="InterPro"/>
</dbReference>
<dbReference type="AlphaFoldDB" id="A0A2K9NWN2"/>
<sequence>MTDTTDQKINFIPSKSALSWDEYFMLQAMIAAFKSKDPSTKVGSVFVDKSNHQITMGYNGFVAGIDESKVPWGKDKSAPLEFQKYGYVVHSEANAILHATRSLEGSRAYVTHFPCNECAKLIASSKVKEVIYLSDKHHEQETNRIAKKIFDLSGITYRQMSFPAEALHKLTDHLQNLLTDI</sequence>
<keyword evidence="2" id="KW-0378">Hydrolase</keyword>
<dbReference type="OrthoDB" id="9788517at2"/>
<dbReference type="GO" id="GO:0006220">
    <property type="term" value="P:pyrimidine nucleotide metabolic process"/>
    <property type="evidence" value="ECO:0007669"/>
    <property type="project" value="InterPro"/>
</dbReference>
<evidence type="ECO:0000256" key="1">
    <source>
        <dbReference type="ARBA" id="ARBA00001947"/>
    </source>
</evidence>
<dbReference type="KEGG" id="bsto:C0V70_15440"/>
<feature type="binding site" evidence="4">
    <location>
        <position position="118"/>
    </location>
    <ligand>
        <name>Zn(2+)</name>
        <dbReference type="ChEBI" id="CHEBI:29105"/>
        <note>catalytic</note>
    </ligand>
</feature>
<dbReference type="SUPFAM" id="SSF53927">
    <property type="entry name" value="Cytidine deaminase-like"/>
    <property type="match status" value="1"/>
</dbReference>
<dbReference type="GO" id="GO:0004132">
    <property type="term" value="F:dCMP deaminase activity"/>
    <property type="evidence" value="ECO:0007669"/>
    <property type="project" value="InterPro"/>
</dbReference>
<keyword evidence="4" id="KW-0479">Metal-binding</keyword>
<organism evidence="5 6">
    <name type="scientific">Bacteriovorax stolpii</name>
    <name type="common">Bdellovibrio stolpii</name>
    <dbReference type="NCBI Taxonomy" id="960"/>
    <lineage>
        <taxon>Bacteria</taxon>
        <taxon>Pseudomonadati</taxon>
        <taxon>Bdellovibrionota</taxon>
        <taxon>Bacteriovoracia</taxon>
        <taxon>Bacteriovoracales</taxon>
        <taxon>Bacteriovoracaceae</taxon>
        <taxon>Bacteriovorax</taxon>
    </lineage>
</organism>
<dbReference type="InterPro" id="IPR015517">
    <property type="entry name" value="dCMP_deaminase-rel"/>
</dbReference>
<gene>
    <name evidence="5" type="ORF">C0V70_15440</name>
</gene>
<evidence type="ECO:0000313" key="5">
    <source>
        <dbReference type="EMBL" id="AUN99475.1"/>
    </source>
</evidence>
<dbReference type="RefSeq" id="WP_102244766.1">
    <property type="nucleotide sequence ID" value="NZ_CP025704.1"/>
</dbReference>
<proteinExistence type="predicted"/>
<dbReference type="Pfam" id="PF00383">
    <property type="entry name" value="dCMP_cyt_deam_1"/>
    <property type="match status" value="1"/>
</dbReference>
<dbReference type="Proteomes" id="UP000235584">
    <property type="component" value="Chromosome"/>
</dbReference>
<evidence type="ECO:0000256" key="3">
    <source>
        <dbReference type="PIRSR" id="PIRSR006019-1"/>
    </source>
</evidence>
<dbReference type="PIRSF" id="PIRSF006019">
    <property type="entry name" value="dCMP_deaminase"/>
    <property type="match status" value="1"/>
</dbReference>
<name>A0A2K9NWN2_BACTC</name>
<dbReference type="InterPro" id="IPR016473">
    <property type="entry name" value="dCMP_deaminase"/>
</dbReference>
<feature type="binding site" evidence="4">
    <location>
        <position position="90"/>
    </location>
    <ligand>
        <name>Zn(2+)</name>
        <dbReference type="ChEBI" id="CHEBI:29105"/>
        <note>catalytic</note>
    </ligand>
</feature>
<comment type="cofactor">
    <cofactor evidence="1 4">
        <name>Zn(2+)</name>
        <dbReference type="ChEBI" id="CHEBI:29105"/>
    </cofactor>
</comment>
<feature type="binding site" evidence="4">
    <location>
        <position position="115"/>
    </location>
    <ligand>
        <name>Zn(2+)</name>
        <dbReference type="ChEBI" id="CHEBI:29105"/>
        <note>catalytic</note>
    </ligand>
</feature>
<reference evidence="5 6" key="1">
    <citation type="submission" date="2018-01" db="EMBL/GenBank/DDBJ databases">
        <title>Complete genome sequence of Bacteriovorax stolpii DSM12778.</title>
        <authorList>
            <person name="Tang B."/>
            <person name="Chang J."/>
        </authorList>
    </citation>
    <scope>NUCLEOTIDE SEQUENCE [LARGE SCALE GENOMIC DNA]</scope>
    <source>
        <strain evidence="5 6">DSM 12778</strain>
    </source>
</reference>
<dbReference type="CDD" id="cd01286">
    <property type="entry name" value="deoxycytidylate_deaminase"/>
    <property type="match status" value="1"/>
</dbReference>
<dbReference type="PANTHER" id="PTHR11086:SF18">
    <property type="entry name" value="DEOXYCYTIDYLATE DEAMINASE"/>
    <property type="match status" value="1"/>
</dbReference>
<feature type="active site" description="Proton donor" evidence="3">
    <location>
        <position position="92"/>
    </location>
</feature>
<dbReference type="InterPro" id="IPR016193">
    <property type="entry name" value="Cytidine_deaminase-like"/>
</dbReference>
<dbReference type="Gene3D" id="3.40.140.10">
    <property type="entry name" value="Cytidine Deaminase, domain 2"/>
    <property type="match status" value="1"/>
</dbReference>
<dbReference type="GO" id="GO:0005737">
    <property type="term" value="C:cytoplasm"/>
    <property type="evidence" value="ECO:0007669"/>
    <property type="project" value="TreeGrafter"/>
</dbReference>
<keyword evidence="4" id="KW-0862">Zinc</keyword>
<evidence type="ECO:0000313" key="6">
    <source>
        <dbReference type="Proteomes" id="UP000235584"/>
    </source>
</evidence>
<dbReference type="InterPro" id="IPR002125">
    <property type="entry name" value="CMP_dCMP_dom"/>
</dbReference>
<accession>A0A2K9NWN2</accession>